<dbReference type="Proteomes" id="UP000216998">
    <property type="component" value="Unassembled WGS sequence"/>
</dbReference>
<comment type="caution">
    <text evidence="2">The sequence shown here is derived from an EMBL/GenBank/DDBJ whole genome shotgun (WGS) entry which is preliminary data.</text>
</comment>
<gene>
    <name evidence="2" type="ORF">CHU95_05300</name>
</gene>
<evidence type="ECO:0000313" key="2">
    <source>
        <dbReference type="EMBL" id="OYQ36207.1"/>
    </source>
</evidence>
<protein>
    <recommendedName>
        <fullName evidence="1">eCIS core domain-containing protein</fullName>
    </recommendedName>
</protein>
<evidence type="ECO:0000259" key="1">
    <source>
        <dbReference type="Pfam" id="PF13699"/>
    </source>
</evidence>
<feature type="domain" description="eCIS core" evidence="1">
    <location>
        <begin position="46"/>
        <end position="111"/>
    </location>
</feature>
<dbReference type="OrthoDB" id="292792at2"/>
<reference evidence="2 3" key="1">
    <citation type="submission" date="2017-07" db="EMBL/GenBank/DDBJ databases">
        <title>Niveispirillum cyanobacteriorum sp. nov., isolated from cyanobacterial aggregates in a eutrophic lake.</title>
        <authorList>
            <person name="Cai H."/>
        </authorList>
    </citation>
    <scope>NUCLEOTIDE SEQUENCE [LARGE SCALE GENOMIC DNA]</scope>
    <source>
        <strain evidence="3">TH1-14</strain>
    </source>
</reference>
<evidence type="ECO:0000313" key="3">
    <source>
        <dbReference type="Proteomes" id="UP000216998"/>
    </source>
</evidence>
<accession>A0A255Z3X6</accession>
<keyword evidence="3" id="KW-1185">Reference proteome</keyword>
<organism evidence="2 3">
    <name type="scientific">Niveispirillum lacus</name>
    <dbReference type="NCBI Taxonomy" id="1981099"/>
    <lineage>
        <taxon>Bacteria</taxon>
        <taxon>Pseudomonadati</taxon>
        <taxon>Pseudomonadota</taxon>
        <taxon>Alphaproteobacteria</taxon>
        <taxon>Rhodospirillales</taxon>
        <taxon>Azospirillaceae</taxon>
        <taxon>Niveispirillum</taxon>
    </lineage>
</organism>
<dbReference type="AlphaFoldDB" id="A0A255Z3X6"/>
<dbReference type="RefSeq" id="WP_094454463.1">
    <property type="nucleotide sequence ID" value="NZ_NOXU01000023.1"/>
</dbReference>
<proteinExistence type="predicted"/>
<dbReference type="EMBL" id="NOXU01000023">
    <property type="protein sequence ID" value="OYQ36207.1"/>
    <property type="molecule type" value="Genomic_DNA"/>
</dbReference>
<name>A0A255Z3X6_9PROT</name>
<dbReference type="Pfam" id="PF13699">
    <property type="entry name" value="eCIS_core"/>
    <property type="match status" value="1"/>
</dbReference>
<sequence length="145" mass="15787">MADFVSLTKQHAAKTGHTALASTVLQDRRGDTLPRQLKDERSRGGLPQQLAHGIERLSGVSMAGVRVHYNSSKPQAMQAHAYAQGRDIHLASGQEKHLPHEAWHVVQQSQGRVKPTATVNGTSINDSPTLEREADVMGHRAMQGT</sequence>
<dbReference type="InterPro" id="IPR025295">
    <property type="entry name" value="eCIS_core_dom"/>
</dbReference>